<evidence type="ECO:0000256" key="7">
    <source>
        <dbReference type="SAM" id="Phobius"/>
    </source>
</evidence>
<keyword evidence="9" id="KW-1185">Reference proteome</keyword>
<evidence type="ECO:0000256" key="1">
    <source>
        <dbReference type="ARBA" id="ARBA00004651"/>
    </source>
</evidence>
<dbReference type="Pfam" id="PF02653">
    <property type="entry name" value="BPD_transp_2"/>
    <property type="match status" value="1"/>
</dbReference>
<dbReference type="RefSeq" id="WP_224002980.1">
    <property type="nucleotide sequence ID" value="NZ_CAJZAF010000014.1"/>
</dbReference>
<dbReference type="EMBL" id="CAJZAF010000014">
    <property type="protein sequence ID" value="CAG9174423.1"/>
    <property type="molecule type" value="Genomic_DNA"/>
</dbReference>
<evidence type="ECO:0000256" key="6">
    <source>
        <dbReference type="SAM" id="MobiDB-lite"/>
    </source>
</evidence>
<protein>
    <recommendedName>
        <fullName evidence="10">Amino acid/amide ABC transporter membrane protein 2, HAAT family</fullName>
    </recommendedName>
</protein>
<comment type="caution">
    <text evidence="8">The sequence shown here is derived from an EMBL/GenBank/DDBJ whole genome shotgun (WGS) entry which is preliminary data.</text>
</comment>
<evidence type="ECO:0008006" key="10">
    <source>
        <dbReference type="Google" id="ProtNLM"/>
    </source>
</evidence>
<feature type="transmembrane region" description="Helical" evidence="7">
    <location>
        <begin position="144"/>
        <end position="167"/>
    </location>
</feature>
<feature type="transmembrane region" description="Helical" evidence="7">
    <location>
        <begin position="311"/>
        <end position="332"/>
    </location>
</feature>
<evidence type="ECO:0000313" key="8">
    <source>
        <dbReference type="EMBL" id="CAG9174423.1"/>
    </source>
</evidence>
<organism evidence="8 9">
    <name type="scientific">Cupriavidus pinatubonensis</name>
    <dbReference type="NCBI Taxonomy" id="248026"/>
    <lineage>
        <taxon>Bacteria</taxon>
        <taxon>Pseudomonadati</taxon>
        <taxon>Pseudomonadota</taxon>
        <taxon>Betaproteobacteria</taxon>
        <taxon>Burkholderiales</taxon>
        <taxon>Burkholderiaceae</taxon>
        <taxon>Cupriavidus</taxon>
    </lineage>
</organism>
<feature type="transmembrane region" description="Helical" evidence="7">
    <location>
        <begin position="56"/>
        <end position="79"/>
    </location>
</feature>
<sequence length="404" mass="43882">MQSFHSNSPGTPFRLSVPERQPLFTGRGWAVLAILTLVVAVGVPVCALMVPEGHPLHLSAYALTLIGKIMCFALAAIALDLVWGYCGILSLGHGLFFALGGYAMGMYLMRSIGREGVYKSDLPDFMVFLDWKELPWFWHGTEHLWYALLLVVLVPGVLAWLFGFFAFRSRIKGVYLSIITQAMTYAAMLLFFRNETGFGGNNGFTDFKRIADFAIAAPQTRTALFVLTFLALIAGFVACRYIVTSKLGRVVTAVRDAEMRVMFSGYNPLGYKLFVWTFSAVLCGVAGALYVPQVGIINPGEMSPGNSIEMAVWVAVGGRGTLIGPVIGAFLVNGAKTMFTAYFAEYWLFLLGAMFVLVTLYLPDGVIGLWKRLRQRGSRATPAAAAPTEAVSSPAVAGRTGGEA</sequence>
<dbReference type="CDD" id="cd06581">
    <property type="entry name" value="TM_PBP1_LivM_like"/>
    <property type="match status" value="1"/>
</dbReference>
<evidence type="ECO:0000256" key="5">
    <source>
        <dbReference type="ARBA" id="ARBA00023136"/>
    </source>
</evidence>
<dbReference type="InterPro" id="IPR043428">
    <property type="entry name" value="LivM-like"/>
</dbReference>
<dbReference type="InterPro" id="IPR001851">
    <property type="entry name" value="ABC_transp_permease"/>
</dbReference>
<reference evidence="8 9" key="1">
    <citation type="submission" date="2021-08" db="EMBL/GenBank/DDBJ databases">
        <authorList>
            <person name="Peeters C."/>
        </authorList>
    </citation>
    <scope>NUCLEOTIDE SEQUENCE [LARGE SCALE GENOMIC DNA]</scope>
    <source>
        <strain evidence="8 9">LMG 23994</strain>
    </source>
</reference>
<keyword evidence="4 7" id="KW-1133">Transmembrane helix</keyword>
<feature type="transmembrane region" description="Helical" evidence="7">
    <location>
        <begin position="223"/>
        <end position="243"/>
    </location>
</feature>
<evidence type="ECO:0000256" key="3">
    <source>
        <dbReference type="ARBA" id="ARBA00022692"/>
    </source>
</evidence>
<proteinExistence type="predicted"/>
<feature type="compositionally biased region" description="Low complexity" evidence="6">
    <location>
        <begin position="384"/>
        <end position="397"/>
    </location>
</feature>
<evidence type="ECO:0000256" key="2">
    <source>
        <dbReference type="ARBA" id="ARBA00022475"/>
    </source>
</evidence>
<dbReference type="InterPro" id="IPR017778">
    <property type="entry name" value="ABC_transptr_urea_perm_UrtC"/>
</dbReference>
<accession>A0ABM8X3F0</accession>
<dbReference type="NCBIfam" id="TIGR03408">
    <property type="entry name" value="urea_trans_UrtC"/>
    <property type="match status" value="1"/>
</dbReference>
<comment type="subcellular location">
    <subcellularLocation>
        <location evidence="1">Cell membrane</location>
        <topology evidence="1">Multi-pass membrane protein</topology>
    </subcellularLocation>
</comment>
<evidence type="ECO:0000256" key="4">
    <source>
        <dbReference type="ARBA" id="ARBA00022989"/>
    </source>
</evidence>
<dbReference type="PANTHER" id="PTHR30482">
    <property type="entry name" value="HIGH-AFFINITY BRANCHED-CHAIN AMINO ACID TRANSPORT SYSTEM PERMEASE"/>
    <property type="match status" value="1"/>
</dbReference>
<feature type="transmembrane region" description="Helical" evidence="7">
    <location>
        <begin position="86"/>
        <end position="109"/>
    </location>
</feature>
<feature type="transmembrane region" description="Helical" evidence="7">
    <location>
        <begin position="344"/>
        <end position="362"/>
    </location>
</feature>
<feature type="region of interest" description="Disordered" evidence="6">
    <location>
        <begin position="384"/>
        <end position="404"/>
    </location>
</feature>
<keyword evidence="3 7" id="KW-0812">Transmembrane</keyword>
<evidence type="ECO:0000313" key="9">
    <source>
        <dbReference type="Proteomes" id="UP000701702"/>
    </source>
</evidence>
<keyword evidence="5 7" id="KW-0472">Membrane</keyword>
<feature type="transmembrane region" description="Helical" evidence="7">
    <location>
        <begin position="269"/>
        <end position="291"/>
    </location>
</feature>
<dbReference type="PANTHER" id="PTHR30482:SF4">
    <property type="entry name" value="SLR1201 PROTEIN"/>
    <property type="match status" value="1"/>
</dbReference>
<keyword evidence="2" id="KW-1003">Cell membrane</keyword>
<gene>
    <name evidence="8" type="ORF">LMG23994_02863</name>
</gene>
<name>A0ABM8X3F0_9BURK</name>
<feature type="transmembrane region" description="Helical" evidence="7">
    <location>
        <begin position="29"/>
        <end position="50"/>
    </location>
</feature>
<feature type="transmembrane region" description="Helical" evidence="7">
    <location>
        <begin position="174"/>
        <end position="192"/>
    </location>
</feature>
<dbReference type="Proteomes" id="UP000701702">
    <property type="component" value="Unassembled WGS sequence"/>
</dbReference>